<reference evidence="2 3" key="1">
    <citation type="submission" date="2017-07" db="EMBL/GenBank/DDBJ databases">
        <title>Analysis of two Campylobacter avium genomes and identification of a novel hippuricase gene.</title>
        <authorList>
            <person name="Miller W.G."/>
            <person name="Chapman M.H."/>
            <person name="Yee E."/>
            <person name="Revez J."/>
            <person name="Bono J.L."/>
            <person name="Rossi M."/>
        </authorList>
    </citation>
    <scope>NUCLEOTIDE SEQUENCE [LARGE SCALE GENOMIC DNA]</scope>
    <source>
        <strain evidence="2 3">LMG 24591</strain>
    </source>
</reference>
<dbReference type="KEGG" id="cavi:CAV_1278"/>
<dbReference type="InterPro" id="IPR057219">
    <property type="entry name" value="DUF7897"/>
</dbReference>
<protein>
    <submittedName>
        <fullName evidence="2">Invasion antigen B</fullName>
    </submittedName>
</protein>
<dbReference type="RefSeq" id="WP_094325700.1">
    <property type="nucleotide sequence ID" value="NZ_CP022347.1"/>
</dbReference>
<dbReference type="AlphaFoldDB" id="A0A222MY43"/>
<keyword evidence="3" id="KW-1185">Reference proteome</keyword>
<organism evidence="2 3">
    <name type="scientific">Campylobacter avium LMG 24591</name>
    <dbReference type="NCBI Taxonomy" id="522484"/>
    <lineage>
        <taxon>Bacteria</taxon>
        <taxon>Pseudomonadati</taxon>
        <taxon>Campylobacterota</taxon>
        <taxon>Epsilonproteobacteria</taxon>
        <taxon>Campylobacterales</taxon>
        <taxon>Campylobacteraceae</taxon>
        <taxon>Campylobacter</taxon>
    </lineage>
</organism>
<name>A0A222MY43_9BACT</name>
<sequence>MNNFKKVVKLTHKMQNQMNLAFENLDKNLNKQGKNILKLSKEKESKESKLAVLKRMLSLNESALDEILKKNYKQEKIYKIKSKIYKEVASFHMKKHKMLIKEIKKQKLLDDFYTSLLENTHKIGLIINKIAYKWGKKLHKNHSFLENKFKNLDESLEFLKENKFYNTYADGKICERSYSILDIKDENISFIPYSIAFKKEMKELEQAFDNLLTKLKIRSKNKEHKNYISYLTKLKKAFLQKDDKKLVSSWQNAELAWLKLKSPLQIAHPLEYYEDIYTKSVAFEFDVRINDEYDINSKDYSNYYENSLLKIFSKLNFKDEKLLKTCVANINKTNLYICTPMLYYGCELNGLFSAQVVPNDEMVSKKLGKKIFAFVNFVHENSKKAPFMQISSEVFDKDFLDFSRKILFQDKEKWKKVYEILTIGHEFGHIFFIDEDSELKMNESAVFKNIEEFKATSSALMCFFLDEKQDLKLAVLNDFIKRAVSLIAYQEIEDIKPYYTEALISLHILFKAKVLSFDTKLHIDFSLAAYENFKAQFIKVYEKLAKHYIDKKDAKNFLYEFCTLENKIFLPKDKECRNFVLYYYDLHKKLANKIDESVSAKDYLSS</sequence>
<gene>
    <name evidence="2" type="primary">ciaB</name>
    <name evidence="2" type="ORF">CAV_1278</name>
</gene>
<dbReference type="EMBL" id="CP022347">
    <property type="protein sequence ID" value="ASQ30903.1"/>
    <property type="molecule type" value="Genomic_DNA"/>
</dbReference>
<dbReference type="OrthoDB" id="5372053at2"/>
<dbReference type="Pfam" id="PF25448">
    <property type="entry name" value="DUF7897"/>
    <property type="match status" value="1"/>
</dbReference>
<dbReference type="Proteomes" id="UP000201169">
    <property type="component" value="Chromosome"/>
</dbReference>
<dbReference type="NCBIfam" id="NF033805">
    <property type="entry name" value="invasion_CiaB"/>
    <property type="match status" value="1"/>
</dbReference>
<feature type="domain" description="DUF7897" evidence="1">
    <location>
        <begin position="1"/>
        <end position="595"/>
    </location>
</feature>
<evidence type="ECO:0000313" key="2">
    <source>
        <dbReference type="EMBL" id="ASQ30903.1"/>
    </source>
</evidence>
<evidence type="ECO:0000259" key="1">
    <source>
        <dbReference type="Pfam" id="PF25448"/>
    </source>
</evidence>
<accession>A0A222MY43</accession>
<proteinExistence type="predicted"/>
<evidence type="ECO:0000313" key="3">
    <source>
        <dbReference type="Proteomes" id="UP000201169"/>
    </source>
</evidence>